<sequence length="212" mass="24353">MIKQSEFLISGILICIILVSGGIFIYHNNNNIQDPNMINYLDKDNKLMDTMMSEMDGIPHTGDVSIDFLYGMIPHHESAVSMSENFLQHGGENEELKKIANDIINVQVSEIEDMKQLIQELEKNIQIDTDKETDYFKEYNKTANHTMSHQTFKNVDEAFAKGMITHHQMAIDMSETILKYTDNSTIKNMAENIIDTQTKEIQQMESIIQTIK</sequence>
<comment type="caution">
    <text evidence="4">The sequence shown here is derived from an EMBL/GenBank/DDBJ whole genome shotgun (WGS) entry which is preliminary data.</text>
</comment>
<dbReference type="Proteomes" id="UP000220840">
    <property type="component" value="Unassembled WGS sequence"/>
</dbReference>
<proteinExistence type="predicted"/>
<protein>
    <submittedName>
        <fullName evidence="4">DUF305 domain-containing protein</fullName>
    </submittedName>
</protein>
<dbReference type="PANTHER" id="PTHR36933:SF1">
    <property type="entry name" value="SLL0788 PROTEIN"/>
    <property type="match status" value="1"/>
</dbReference>
<evidence type="ECO:0000313" key="4">
    <source>
        <dbReference type="EMBL" id="PEG31685.1"/>
    </source>
</evidence>
<dbReference type="EMBL" id="PDCJ01000001">
    <property type="protein sequence ID" value="PEG31685.1"/>
    <property type="molecule type" value="Genomic_DNA"/>
</dbReference>
<dbReference type="Gene3D" id="1.20.1260.10">
    <property type="match status" value="2"/>
</dbReference>
<gene>
    <name evidence="4" type="ORF">CQ394_08310</name>
</gene>
<feature type="domain" description="DUF305" evidence="3">
    <location>
        <begin position="67"/>
        <end position="207"/>
    </location>
</feature>
<dbReference type="RefSeq" id="WP_083498828.1">
    <property type="nucleotide sequence ID" value="NZ_CAMRXB010000107.1"/>
</dbReference>
<dbReference type="Pfam" id="PF03713">
    <property type="entry name" value="DUF305"/>
    <property type="match status" value="1"/>
</dbReference>
<name>A0A2A7MJ12_9CLOT</name>
<dbReference type="OrthoDB" id="8603558at2"/>
<evidence type="ECO:0000256" key="1">
    <source>
        <dbReference type="SAM" id="Coils"/>
    </source>
</evidence>
<keyword evidence="2" id="KW-0812">Transmembrane</keyword>
<dbReference type="PANTHER" id="PTHR36933">
    <property type="entry name" value="SLL0788 PROTEIN"/>
    <property type="match status" value="1"/>
</dbReference>
<organism evidence="4 5">
    <name type="scientific">Clostridium neonatale</name>
    <dbReference type="NCBI Taxonomy" id="137838"/>
    <lineage>
        <taxon>Bacteria</taxon>
        <taxon>Bacillati</taxon>
        <taxon>Bacillota</taxon>
        <taxon>Clostridia</taxon>
        <taxon>Eubacteriales</taxon>
        <taxon>Clostridiaceae</taxon>
        <taxon>Clostridium</taxon>
    </lineage>
</organism>
<reference evidence="4 5" key="1">
    <citation type="submission" date="2017-10" db="EMBL/GenBank/DDBJ databases">
        <title>Effective Description of Clostridium neonatale sp. nov. linked to necrotizing enterocolitis in neonates and a clarification of species assignable to the genus Clostridium (Prazmowski 1880) emend. Lawson and Rainey 2016.</title>
        <authorList>
            <person name="Bernard K."/>
            <person name="Burdz T."/>
            <person name="Wiebe D."/>
            <person name="Balcewich B."/>
            <person name="Alfa M."/>
            <person name="Bernier A.-M."/>
        </authorList>
    </citation>
    <scope>NUCLEOTIDE SEQUENCE [LARGE SCALE GENOMIC DNA]</scope>
    <source>
        <strain evidence="4 5">LCDC99A005</strain>
    </source>
</reference>
<feature type="transmembrane region" description="Helical" evidence="2">
    <location>
        <begin position="7"/>
        <end position="27"/>
    </location>
</feature>
<dbReference type="STRING" id="137838.GCA_001458595_03131"/>
<keyword evidence="1" id="KW-0175">Coiled coil</keyword>
<keyword evidence="2" id="KW-1133">Transmembrane helix</keyword>
<dbReference type="InterPro" id="IPR012347">
    <property type="entry name" value="Ferritin-like"/>
</dbReference>
<evidence type="ECO:0000313" key="5">
    <source>
        <dbReference type="Proteomes" id="UP000220840"/>
    </source>
</evidence>
<dbReference type="AlphaFoldDB" id="A0A2A7MJ12"/>
<keyword evidence="5" id="KW-1185">Reference proteome</keyword>
<keyword evidence="2" id="KW-0472">Membrane</keyword>
<accession>A0A2A7MJ12</accession>
<dbReference type="InterPro" id="IPR005183">
    <property type="entry name" value="DUF305_CopM-like"/>
</dbReference>
<feature type="coiled-coil region" evidence="1">
    <location>
        <begin position="104"/>
        <end position="131"/>
    </location>
</feature>
<evidence type="ECO:0000259" key="3">
    <source>
        <dbReference type="Pfam" id="PF03713"/>
    </source>
</evidence>
<evidence type="ECO:0000256" key="2">
    <source>
        <dbReference type="SAM" id="Phobius"/>
    </source>
</evidence>